<dbReference type="EMBL" id="JAMKBI010000002">
    <property type="protein sequence ID" value="MCZ8532394.1"/>
    <property type="molecule type" value="Genomic_DNA"/>
</dbReference>
<dbReference type="Proteomes" id="UP001152172">
    <property type="component" value="Unassembled WGS sequence"/>
</dbReference>
<evidence type="ECO:0000313" key="2">
    <source>
        <dbReference type="EMBL" id="MCZ8532394.1"/>
    </source>
</evidence>
<dbReference type="InterPro" id="IPR029016">
    <property type="entry name" value="GAF-like_dom_sf"/>
</dbReference>
<dbReference type="Gene3D" id="3.30.450.40">
    <property type="match status" value="1"/>
</dbReference>
<sequence length="152" mass="17688">MKNDIDFQKVITAFKDKYEVDLVALAFIQPAQLEYVLTWQYAIGNINNRLKRIVLQSGKGIAGQVFKSGKPMHVPNVMTEYPERDLFNYPIIVSEKIKSFCALPLYKKNKVQGVLLLGYREEDKITCELFEKIIYNIHIDFPKYYGKEMAKN</sequence>
<dbReference type="RefSeq" id="WP_269920967.1">
    <property type="nucleotide sequence ID" value="NZ_JAMKBI010000002.1"/>
</dbReference>
<accession>A0A9X3R8H1</accession>
<evidence type="ECO:0000313" key="3">
    <source>
        <dbReference type="Proteomes" id="UP001152172"/>
    </source>
</evidence>
<feature type="domain" description="GAF" evidence="1">
    <location>
        <begin position="49"/>
        <end position="132"/>
    </location>
</feature>
<protein>
    <submittedName>
        <fullName evidence="2">GAF domain-containing protein</fullName>
    </submittedName>
</protein>
<evidence type="ECO:0000259" key="1">
    <source>
        <dbReference type="Pfam" id="PF01590"/>
    </source>
</evidence>
<dbReference type="InterPro" id="IPR003018">
    <property type="entry name" value="GAF"/>
</dbReference>
<reference evidence="2" key="1">
    <citation type="submission" date="2022-05" db="EMBL/GenBank/DDBJ databases">
        <authorList>
            <person name="Colautti A."/>
            <person name="Iacumin L."/>
        </authorList>
    </citation>
    <scope>NUCLEOTIDE SEQUENCE</scope>
    <source>
        <strain evidence="2">DSM 30747</strain>
    </source>
</reference>
<organism evidence="2 3">
    <name type="scientific">Psychrobacillus psychrodurans</name>
    <dbReference type="NCBI Taxonomy" id="126157"/>
    <lineage>
        <taxon>Bacteria</taxon>
        <taxon>Bacillati</taxon>
        <taxon>Bacillota</taxon>
        <taxon>Bacilli</taxon>
        <taxon>Bacillales</taxon>
        <taxon>Bacillaceae</taxon>
        <taxon>Psychrobacillus</taxon>
    </lineage>
</organism>
<comment type="caution">
    <text evidence="2">The sequence shown here is derived from an EMBL/GenBank/DDBJ whole genome shotgun (WGS) entry which is preliminary data.</text>
</comment>
<keyword evidence="3" id="KW-1185">Reference proteome</keyword>
<dbReference type="Pfam" id="PF01590">
    <property type="entry name" value="GAF"/>
    <property type="match status" value="1"/>
</dbReference>
<proteinExistence type="predicted"/>
<gene>
    <name evidence="2" type="ORF">M9R61_03395</name>
</gene>
<dbReference type="AlphaFoldDB" id="A0A9X3R8H1"/>
<dbReference type="SUPFAM" id="SSF55781">
    <property type="entry name" value="GAF domain-like"/>
    <property type="match status" value="1"/>
</dbReference>
<name>A0A9X3R8H1_9BACI</name>